<dbReference type="EMBL" id="JAUTBF010000001">
    <property type="protein sequence ID" value="MDQ1124230.1"/>
    <property type="molecule type" value="Genomic_DNA"/>
</dbReference>
<comment type="caution">
    <text evidence="2">The sequence shown here is derived from an EMBL/GenBank/DDBJ whole genome shotgun (WGS) entry which is preliminary data.</text>
</comment>
<evidence type="ECO:0000313" key="2">
    <source>
        <dbReference type="EMBL" id="MDQ1124230.1"/>
    </source>
</evidence>
<protein>
    <submittedName>
        <fullName evidence="2">Uncharacterized protein</fullName>
    </submittedName>
</protein>
<feature type="compositionally biased region" description="Low complexity" evidence="1">
    <location>
        <begin position="108"/>
        <end position="117"/>
    </location>
</feature>
<dbReference type="Proteomes" id="UP001226691">
    <property type="component" value="Unassembled WGS sequence"/>
</dbReference>
<organism evidence="2 3">
    <name type="scientific">Microbacterium trichothecenolyticum</name>
    <name type="common">Aureobacterium trichothecenolyticum</name>
    <dbReference type="NCBI Taxonomy" id="69370"/>
    <lineage>
        <taxon>Bacteria</taxon>
        <taxon>Bacillati</taxon>
        <taxon>Actinomycetota</taxon>
        <taxon>Actinomycetes</taxon>
        <taxon>Micrococcales</taxon>
        <taxon>Microbacteriaceae</taxon>
        <taxon>Microbacterium</taxon>
    </lineage>
</organism>
<proteinExistence type="predicted"/>
<name>A0ABU0TXH0_MICTR</name>
<evidence type="ECO:0000256" key="1">
    <source>
        <dbReference type="SAM" id="MobiDB-lite"/>
    </source>
</evidence>
<reference evidence="2 3" key="1">
    <citation type="submission" date="2023-07" db="EMBL/GenBank/DDBJ databases">
        <title>Functional and genomic diversity of the sorghum phyllosphere microbiome.</title>
        <authorList>
            <person name="Shade A."/>
        </authorList>
    </citation>
    <scope>NUCLEOTIDE SEQUENCE [LARGE SCALE GENOMIC DNA]</scope>
    <source>
        <strain evidence="2 3">SORGH_AS_1207</strain>
    </source>
</reference>
<keyword evidence="3" id="KW-1185">Reference proteome</keyword>
<evidence type="ECO:0000313" key="3">
    <source>
        <dbReference type="Proteomes" id="UP001226691"/>
    </source>
</evidence>
<dbReference type="RefSeq" id="WP_307484988.1">
    <property type="nucleotide sequence ID" value="NZ_JAUTBF010000001.1"/>
</dbReference>
<feature type="region of interest" description="Disordered" evidence="1">
    <location>
        <begin position="90"/>
        <end position="117"/>
    </location>
</feature>
<gene>
    <name evidence="2" type="ORF">QE412_002803</name>
</gene>
<sequence length="117" mass="12033">MALGPLPAIADNQSDSAFELIRDAAPDVVVGAQGNATETPDGLVYDVESGAVTTPLDPSEPVAMTVDGVDYEVSLPVSADAVLSSDDALAPTFDNADGSSTPPRRFRAATLTTRRLS</sequence>
<accession>A0ABU0TXH0</accession>